<comment type="caution">
    <text evidence="1">The sequence shown here is derived from an EMBL/GenBank/DDBJ whole genome shotgun (WGS) entry which is preliminary data.</text>
</comment>
<organism evidence="1 2">
    <name type="scientific">Coniophora puteana (strain RWD-64-598)</name>
    <name type="common">Brown rot fungus</name>
    <dbReference type="NCBI Taxonomy" id="741705"/>
    <lineage>
        <taxon>Eukaryota</taxon>
        <taxon>Fungi</taxon>
        <taxon>Dikarya</taxon>
        <taxon>Basidiomycota</taxon>
        <taxon>Agaricomycotina</taxon>
        <taxon>Agaricomycetes</taxon>
        <taxon>Agaricomycetidae</taxon>
        <taxon>Boletales</taxon>
        <taxon>Coniophorineae</taxon>
        <taxon>Coniophoraceae</taxon>
        <taxon>Coniophora</taxon>
    </lineage>
</organism>
<reference evidence="2" key="1">
    <citation type="journal article" date="2012" name="Science">
        <title>The Paleozoic origin of enzymatic lignin decomposition reconstructed from 31 fungal genomes.</title>
        <authorList>
            <person name="Floudas D."/>
            <person name="Binder M."/>
            <person name="Riley R."/>
            <person name="Barry K."/>
            <person name="Blanchette R.A."/>
            <person name="Henrissat B."/>
            <person name="Martinez A.T."/>
            <person name="Otillar R."/>
            <person name="Spatafora J.W."/>
            <person name="Yadav J.S."/>
            <person name="Aerts A."/>
            <person name="Benoit I."/>
            <person name="Boyd A."/>
            <person name="Carlson A."/>
            <person name="Copeland A."/>
            <person name="Coutinho P.M."/>
            <person name="de Vries R.P."/>
            <person name="Ferreira P."/>
            <person name="Findley K."/>
            <person name="Foster B."/>
            <person name="Gaskell J."/>
            <person name="Glotzer D."/>
            <person name="Gorecki P."/>
            <person name="Heitman J."/>
            <person name="Hesse C."/>
            <person name="Hori C."/>
            <person name="Igarashi K."/>
            <person name="Jurgens J.A."/>
            <person name="Kallen N."/>
            <person name="Kersten P."/>
            <person name="Kohler A."/>
            <person name="Kuees U."/>
            <person name="Kumar T.K.A."/>
            <person name="Kuo A."/>
            <person name="LaButti K."/>
            <person name="Larrondo L.F."/>
            <person name="Lindquist E."/>
            <person name="Ling A."/>
            <person name="Lombard V."/>
            <person name="Lucas S."/>
            <person name="Lundell T."/>
            <person name="Martin R."/>
            <person name="McLaughlin D.J."/>
            <person name="Morgenstern I."/>
            <person name="Morin E."/>
            <person name="Murat C."/>
            <person name="Nagy L.G."/>
            <person name="Nolan M."/>
            <person name="Ohm R.A."/>
            <person name="Patyshakuliyeva A."/>
            <person name="Rokas A."/>
            <person name="Ruiz-Duenas F.J."/>
            <person name="Sabat G."/>
            <person name="Salamov A."/>
            <person name="Samejima M."/>
            <person name="Schmutz J."/>
            <person name="Slot J.C."/>
            <person name="St John F."/>
            <person name="Stenlid J."/>
            <person name="Sun H."/>
            <person name="Sun S."/>
            <person name="Syed K."/>
            <person name="Tsang A."/>
            <person name="Wiebenga A."/>
            <person name="Young D."/>
            <person name="Pisabarro A."/>
            <person name="Eastwood D.C."/>
            <person name="Martin F."/>
            <person name="Cullen D."/>
            <person name="Grigoriev I.V."/>
            <person name="Hibbett D.S."/>
        </authorList>
    </citation>
    <scope>NUCLEOTIDE SEQUENCE [LARGE SCALE GENOMIC DNA]</scope>
    <source>
        <strain evidence="2">RWD-64-598 SS2</strain>
    </source>
</reference>
<dbReference type="InterPro" id="IPR032675">
    <property type="entry name" value="LRR_dom_sf"/>
</dbReference>
<keyword evidence="2" id="KW-1185">Reference proteome</keyword>
<gene>
    <name evidence="1" type="ORF">CONPUDRAFT_166093</name>
</gene>
<proteinExistence type="predicted"/>
<dbReference type="AlphaFoldDB" id="A0A5M3MPH0"/>
<dbReference type="Proteomes" id="UP000053558">
    <property type="component" value="Unassembled WGS sequence"/>
</dbReference>
<dbReference type="RefSeq" id="XP_007769525.1">
    <property type="nucleotide sequence ID" value="XM_007771335.1"/>
</dbReference>
<accession>A0A5M3MPH0</accession>
<evidence type="ECO:0000313" key="2">
    <source>
        <dbReference type="Proteomes" id="UP000053558"/>
    </source>
</evidence>
<protein>
    <recommendedName>
        <fullName evidence="3">F-box domain-containing protein</fullName>
    </recommendedName>
</protein>
<name>A0A5M3MPH0_CONPW</name>
<dbReference type="GeneID" id="19205474"/>
<evidence type="ECO:0008006" key="3">
    <source>
        <dbReference type="Google" id="ProtNLM"/>
    </source>
</evidence>
<dbReference type="SUPFAM" id="SSF52047">
    <property type="entry name" value="RNI-like"/>
    <property type="match status" value="1"/>
</dbReference>
<evidence type="ECO:0000313" key="1">
    <source>
        <dbReference type="EMBL" id="EIW80614.1"/>
    </source>
</evidence>
<dbReference type="Gene3D" id="3.80.10.10">
    <property type="entry name" value="Ribonuclease Inhibitor"/>
    <property type="match status" value="1"/>
</dbReference>
<dbReference type="KEGG" id="cput:CONPUDRAFT_166093"/>
<dbReference type="EMBL" id="JH711579">
    <property type="protein sequence ID" value="EIW80614.1"/>
    <property type="molecule type" value="Genomic_DNA"/>
</dbReference>
<sequence length="475" mass="53645">MLVARQQPTRADWDKVLSYTSRVRCLNEQPFGSESAVLPPDTADAMCEWIRPFSFLFPKLRKVCISLQHDRYYRFITTFITEPSLLHLELDGCYQPLLFQCAPNLASTCPSLVTLNITCEVYQIDDEDNGNNPIPAVLENLCGWRNLRNLSCGPLDCDALTYLSCLPTLRSLSIPATKYSSWINSPKRGYFDSLDHLTLLVDDFQVCMTAITMLFSLPDGRKAHLRSLRLQVDISQRGEALFSSPSQLASVTTALTAYLARTSLKEFFVSQESIPDAGMVPALTNLYTGLFPLTSFPALTHLTTRHYGNRSDDGYLLTESELLELLRHWPALERIDCATQSISLRSLVTILRLCSGVRFIMVPVKFSLNDVFECLFGAERPRGTPLTFADLPCHTSVTDLSFTFEPPDVVSPEAMLAVATFFFRVVPNIRAPFDRRLLEYVTRKQFWDATFAIVKSLRSGLWDSFLNRFVPPNPV</sequence>